<dbReference type="OrthoDB" id="102593at2157"/>
<dbReference type="Proteomes" id="UP000250272">
    <property type="component" value="Chromosome"/>
</dbReference>
<reference evidence="1 2" key="1">
    <citation type="submission" date="2016-04" db="EMBL/GenBank/DDBJ databases">
        <title>Complete genome sequence of Thermococcus barossii type strain SHCK-94.</title>
        <authorList>
            <person name="Oger P.M."/>
        </authorList>
    </citation>
    <scope>NUCLEOTIDE SEQUENCE [LARGE SCALE GENOMIC DNA]</scope>
    <source>
        <strain evidence="1 2">SHCK-94</strain>
    </source>
</reference>
<keyword evidence="2" id="KW-1185">Reference proteome</keyword>
<evidence type="ECO:0000313" key="1">
    <source>
        <dbReference type="EMBL" id="ASJ04016.1"/>
    </source>
</evidence>
<name>A0A2Z2MDU5_9EURY</name>
<dbReference type="EMBL" id="CP015101">
    <property type="protein sequence ID" value="ASJ04016.1"/>
    <property type="molecule type" value="Genomic_DNA"/>
</dbReference>
<protein>
    <submittedName>
        <fullName evidence="1">Uncharacterized protein</fullName>
    </submittedName>
</protein>
<gene>
    <name evidence="1" type="ORF">A3L01_01015</name>
</gene>
<dbReference type="KEGG" id="tbs:A3L01_01015"/>
<organism evidence="1 2">
    <name type="scientific">Thermococcus barossii</name>
    <dbReference type="NCBI Taxonomy" id="54077"/>
    <lineage>
        <taxon>Archaea</taxon>
        <taxon>Methanobacteriati</taxon>
        <taxon>Methanobacteriota</taxon>
        <taxon>Thermococci</taxon>
        <taxon>Thermococcales</taxon>
        <taxon>Thermococcaceae</taxon>
        <taxon>Thermococcus</taxon>
    </lineage>
</organism>
<dbReference type="AlphaFoldDB" id="A0A2Z2MDU5"/>
<evidence type="ECO:0000313" key="2">
    <source>
        <dbReference type="Proteomes" id="UP000250272"/>
    </source>
</evidence>
<dbReference type="RefSeq" id="WP_088864066.1">
    <property type="nucleotide sequence ID" value="NZ_CP015101.1"/>
</dbReference>
<accession>A0A2Z2MDU5</accession>
<sequence length="134" mass="14931">MIKEYIPYIKRIADAYPEDPSFYDKIMQIPDLPDLERDIKPLNPEIYNAVEALAEKLKEDLKAPEPVQEKIRSQTKTSPIDLSKAKLEVLSILNGLEFAGFSDDAKARAVEKLSAKIAELSSGGLTQERVGEGL</sequence>
<proteinExistence type="predicted"/>
<dbReference type="GeneID" id="33325308"/>